<proteinExistence type="inferred from homology"/>
<reference evidence="10 11" key="1">
    <citation type="submission" date="2020-05" db="EMBL/GenBank/DDBJ databases">
        <title>Genomic Encyclopedia of Type Strains, Phase IV (KMG-V): Genome sequencing to study the core and pangenomes of soil and plant-associated prokaryotes.</title>
        <authorList>
            <person name="Whitman W."/>
        </authorList>
    </citation>
    <scope>NUCLEOTIDE SEQUENCE [LARGE SCALE GENOMIC DNA]</scope>
    <source>
        <strain evidence="10 11">9A</strain>
    </source>
</reference>
<dbReference type="HAMAP" id="MF_00022">
    <property type="entry name" value="Glu_tRNA_synth_type1"/>
    <property type="match status" value="1"/>
</dbReference>
<dbReference type="PROSITE" id="PS00178">
    <property type="entry name" value="AA_TRNA_LIGASE_I"/>
    <property type="match status" value="1"/>
</dbReference>
<evidence type="ECO:0000259" key="9">
    <source>
        <dbReference type="Pfam" id="PF19269"/>
    </source>
</evidence>
<comment type="function">
    <text evidence="7">Catalyzes the attachment of glutamate to tRNA(Glu) in a two-step reaction: glutamate is first activated by ATP to form Glu-AMP and then transferred to the acceptor end of tRNA(Glu).</text>
</comment>
<evidence type="ECO:0000313" key="11">
    <source>
        <dbReference type="Proteomes" id="UP000779507"/>
    </source>
</evidence>
<keyword evidence="2 7" id="KW-0436">Ligase</keyword>
<dbReference type="InterPro" id="IPR020751">
    <property type="entry name" value="aa-tRNA-synth_I_codon-bd_sub2"/>
</dbReference>
<feature type="short sequence motif" description="'KMSKS' region" evidence="7">
    <location>
        <begin position="264"/>
        <end position="268"/>
    </location>
</feature>
<evidence type="ECO:0000256" key="1">
    <source>
        <dbReference type="ARBA" id="ARBA00007894"/>
    </source>
</evidence>
<comment type="caution">
    <text evidence="10">The sequence shown here is derived from an EMBL/GenBank/DDBJ whole genome shotgun (WGS) entry which is preliminary data.</text>
</comment>
<dbReference type="InterPro" id="IPR014729">
    <property type="entry name" value="Rossmann-like_a/b/a_fold"/>
</dbReference>
<organism evidence="10 11">
    <name type="scientific">Hymenobacter caeli</name>
    <dbReference type="NCBI Taxonomy" id="2735894"/>
    <lineage>
        <taxon>Bacteria</taxon>
        <taxon>Pseudomonadati</taxon>
        <taxon>Bacteroidota</taxon>
        <taxon>Cytophagia</taxon>
        <taxon>Cytophagales</taxon>
        <taxon>Hymenobacteraceae</taxon>
        <taxon>Hymenobacter</taxon>
    </lineage>
</organism>
<dbReference type="InterPro" id="IPR049940">
    <property type="entry name" value="GluQ/Sye"/>
</dbReference>
<dbReference type="InterPro" id="IPR045462">
    <property type="entry name" value="aa-tRNA-synth_I_cd-bd"/>
</dbReference>
<comment type="catalytic activity">
    <reaction evidence="7">
        <text>tRNA(Glu) + L-glutamate + ATP = L-glutamyl-tRNA(Glu) + AMP + diphosphate</text>
        <dbReference type="Rhea" id="RHEA:23540"/>
        <dbReference type="Rhea" id="RHEA-COMP:9663"/>
        <dbReference type="Rhea" id="RHEA-COMP:9680"/>
        <dbReference type="ChEBI" id="CHEBI:29985"/>
        <dbReference type="ChEBI" id="CHEBI:30616"/>
        <dbReference type="ChEBI" id="CHEBI:33019"/>
        <dbReference type="ChEBI" id="CHEBI:78442"/>
        <dbReference type="ChEBI" id="CHEBI:78520"/>
        <dbReference type="ChEBI" id="CHEBI:456215"/>
        <dbReference type="EC" id="6.1.1.17"/>
    </reaction>
</comment>
<evidence type="ECO:0000259" key="8">
    <source>
        <dbReference type="Pfam" id="PF00749"/>
    </source>
</evidence>
<feature type="domain" description="Glutamyl/glutaminyl-tRNA synthetase class Ib catalytic" evidence="8">
    <location>
        <begin position="6"/>
        <end position="273"/>
    </location>
</feature>
<dbReference type="NCBIfam" id="TIGR00464">
    <property type="entry name" value="gltX_bact"/>
    <property type="match status" value="1"/>
</dbReference>
<dbReference type="Pfam" id="PF19269">
    <property type="entry name" value="Anticodon_2"/>
    <property type="match status" value="1"/>
</dbReference>
<feature type="short sequence motif" description="'HIGH' region" evidence="7">
    <location>
        <begin position="12"/>
        <end position="22"/>
    </location>
</feature>
<accession>A0ABX2FR26</accession>
<evidence type="ECO:0000256" key="4">
    <source>
        <dbReference type="ARBA" id="ARBA00022840"/>
    </source>
</evidence>
<keyword evidence="4 7" id="KW-0067">ATP-binding</keyword>
<name>A0ABX2FR26_9BACT</name>
<dbReference type="InterPro" id="IPR004527">
    <property type="entry name" value="Glu-tRNA-ligase_bac/mito"/>
</dbReference>
<dbReference type="CDD" id="cd00808">
    <property type="entry name" value="GluRS_core"/>
    <property type="match status" value="1"/>
</dbReference>
<evidence type="ECO:0000256" key="5">
    <source>
        <dbReference type="ARBA" id="ARBA00022917"/>
    </source>
</evidence>
<dbReference type="InterPro" id="IPR001412">
    <property type="entry name" value="aa-tRNA-synth_I_CS"/>
</dbReference>
<evidence type="ECO:0000256" key="3">
    <source>
        <dbReference type="ARBA" id="ARBA00022741"/>
    </source>
</evidence>
<sequence length="518" mass="57271">MTERPVRVRFAPSPTGPLHIGGVRTALYNFLLARKLGGTMILRIEDTDQNRFVPGAEQYILEALAWCGIVIDEGQGVGGPHAPYKQSERKPMYRAYADQLIADGFAYYAFDTPEELDAMRARLQAAKVPNPQYNSITRAQMRNSLTLPEDETQALLDAGTAYVIRLKVPRKEEIRFQDMIRGWVVVHSSAVDDKVLMKSDGMPTYHLANIVDDHLMEISHVIRGEEWLPSAPLHVLLYRYLGWEATMPQFAHLPLLLKPDGTGKLSKRDGDRLGFPVFPLEWRGVDAETGESTVSRGYREDGYLPEALVNFLAFLGWNPGTAQEIFSMDELIEAFTIERVSKSPAKFDQNKVKWFNEHYLRAQPNAALAPYLLGALAEHGLACAEEKAEQIVGVMKERVSFPQDFWQEAKYFFQAPDAYDEQVVAKRWNPAVADALTAYAGALPGAAGASAEGLKNLFNQTLEAQGLKPGQVLQMLRVAITGGAAGPDLFETLAILGTGEVAQRLRTAVARLGAPAAA</sequence>
<dbReference type="PANTHER" id="PTHR43311:SF2">
    <property type="entry name" value="GLUTAMATE--TRNA LIGASE, MITOCHONDRIAL-RELATED"/>
    <property type="match status" value="1"/>
</dbReference>
<evidence type="ECO:0000256" key="2">
    <source>
        <dbReference type="ARBA" id="ARBA00022598"/>
    </source>
</evidence>
<dbReference type="SUPFAM" id="SSF52374">
    <property type="entry name" value="Nucleotidylyl transferase"/>
    <property type="match status" value="1"/>
</dbReference>
<dbReference type="InterPro" id="IPR000924">
    <property type="entry name" value="Glu/Gln-tRNA-synth"/>
</dbReference>
<comment type="caution">
    <text evidence="7">Lacks conserved residue(s) required for the propagation of feature annotation.</text>
</comment>
<gene>
    <name evidence="7" type="primary">gltX</name>
    <name evidence="10" type="ORF">HNP98_001698</name>
</gene>
<dbReference type="GO" id="GO:0004818">
    <property type="term" value="F:glutamate-tRNA ligase activity"/>
    <property type="evidence" value="ECO:0007669"/>
    <property type="project" value="UniProtKB-EC"/>
</dbReference>
<dbReference type="SUPFAM" id="SSF48163">
    <property type="entry name" value="An anticodon-binding domain of class I aminoacyl-tRNA synthetases"/>
    <property type="match status" value="1"/>
</dbReference>
<evidence type="ECO:0000256" key="7">
    <source>
        <dbReference type="HAMAP-Rule" id="MF_00022"/>
    </source>
</evidence>
<feature type="binding site" evidence="7">
    <location>
        <position position="267"/>
    </location>
    <ligand>
        <name>ATP</name>
        <dbReference type="ChEBI" id="CHEBI:30616"/>
    </ligand>
</feature>
<evidence type="ECO:0000256" key="6">
    <source>
        <dbReference type="ARBA" id="ARBA00023146"/>
    </source>
</evidence>
<dbReference type="EMBL" id="JABSNP010000006">
    <property type="protein sequence ID" value="NRT18875.1"/>
    <property type="molecule type" value="Genomic_DNA"/>
</dbReference>
<evidence type="ECO:0000313" key="10">
    <source>
        <dbReference type="EMBL" id="NRT18875.1"/>
    </source>
</evidence>
<dbReference type="InterPro" id="IPR008925">
    <property type="entry name" value="aa_tRNA-synth_I_cd-bd_sf"/>
</dbReference>
<feature type="domain" description="Aminoacyl-tRNA synthetase class I anticodon-binding" evidence="9">
    <location>
        <begin position="383"/>
        <end position="508"/>
    </location>
</feature>
<comment type="subcellular location">
    <subcellularLocation>
        <location evidence="7">Cytoplasm</location>
    </subcellularLocation>
</comment>
<keyword evidence="7" id="KW-0963">Cytoplasm</keyword>
<keyword evidence="11" id="KW-1185">Reference proteome</keyword>
<dbReference type="EC" id="6.1.1.17" evidence="7"/>
<dbReference type="RefSeq" id="WP_173809611.1">
    <property type="nucleotide sequence ID" value="NZ_JABSNP010000006.1"/>
</dbReference>
<protein>
    <recommendedName>
        <fullName evidence="7">Glutamate--tRNA ligase</fullName>
        <ecNumber evidence="7">6.1.1.17</ecNumber>
    </recommendedName>
    <alternativeName>
        <fullName evidence="7">Glutamyl-tRNA synthetase</fullName>
        <shortName evidence="7">GluRS</shortName>
    </alternativeName>
</protein>
<dbReference type="PANTHER" id="PTHR43311">
    <property type="entry name" value="GLUTAMATE--TRNA LIGASE"/>
    <property type="match status" value="1"/>
</dbReference>
<dbReference type="InterPro" id="IPR020058">
    <property type="entry name" value="Glu/Gln-tRNA-synth_Ib_cat-dom"/>
</dbReference>
<dbReference type="Proteomes" id="UP000779507">
    <property type="component" value="Unassembled WGS sequence"/>
</dbReference>
<keyword evidence="5 7" id="KW-0648">Protein biosynthesis</keyword>
<dbReference type="Gene3D" id="3.40.50.620">
    <property type="entry name" value="HUPs"/>
    <property type="match status" value="1"/>
</dbReference>
<dbReference type="Gene3D" id="1.10.10.350">
    <property type="match status" value="1"/>
</dbReference>
<comment type="subunit">
    <text evidence="7">Monomer.</text>
</comment>
<comment type="similarity">
    <text evidence="1 7">Belongs to the class-I aminoacyl-tRNA synthetase family. Glutamate--tRNA ligase type 1 subfamily.</text>
</comment>
<dbReference type="InterPro" id="IPR033910">
    <property type="entry name" value="GluRS_core"/>
</dbReference>
<keyword evidence="3 7" id="KW-0547">Nucleotide-binding</keyword>
<dbReference type="PRINTS" id="PR00987">
    <property type="entry name" value="TRNASYNTHGLU"/>
</dbReference>
<keyword evidence="6 7" id="KW-0030">Aminoacyl-tRNA synthetase</keyword>
<feature type="domain" description="Glutamyl/glutaminyl-tRNA synthetase class Ib catalytic" evidence="8">
    <location>
        <begin position="296"/>
        <end position="354"/>
    </location>
</feature>
<dbReference type="Pfam" id="PF00749">
    <property type="entry name" value="tRNA-synt_1c"/>
    <property type="match status" value="2"/>
</dbReference>